<proteinExistence type="predicted"/>
<reference evidence="1" key="1">
    <citation type="submission" date="2023-08" db="EMBL/GenBank/DDBJ databases">
        <title>A de novo genome assembly of Solanum verrucosum Schlechtendal, a Mexican diploid species geographically isolated from the other diploid A-genome species in potato relatives.</title>
        <authorList>
            <person name="Hosaka K."/>
        </authorList>
    </citation>
    <scope>NUCLEOTIDE SEQUENCE</scope>
    <source>
        <tissue evidence="1">Young leaves</tissue>
    </source>
</reference>
<dbReference type="Proteomes" id="UP001234989">
    <property type="component" value="Chromosome 11"/>
</dbReference>
<name>A0AAF0UYZ1_SOLVR</name>
<keyword evidence="2" id="KW-1185">Reference proteome</keyword>
<accession>A0AAF0UYZ1</accession>
<dbReference type="AlphaFoldDB" id="A0AAF0UYZ1"/>
<organism evidence="1 2">
    <name type="scientific">Solanum verrucosum</name>
    <dbReference type="NCBI Taxonomy" id="315347"/>
    <lineage>
        <taxon>Eukaryota</taxon>
        <taxon>Viridiplantae</taxon>
        <taxon>Streptophyta</taxon>
        <taxon>Embryophyta</taxon>
        <taxon>Tracheophyta</taxon>
        <taxon>Spermatophyta</taxon>
        <taxon>Magnoliopsida</taxon>
        <taxon>eudicotyledons</taxon>
        <taxon>Gunneridae</taxon>
        <taxon>Pentapetalae</taxon>
        <taxon>asterids</taxon>
        <taxon>lamiids</taxon>
        <taxon>Solanales</taxon>
        <taxon>Solanaceae</taxon>
        <taxon>Solanoideae</taxon>
        <taxon>Solaneae</taxon>
        <taxon>Solanum</taxon>
    </lineage>
</organism>
<gene>
    <name evidence="1" type="ORF">MTR67_048090</name>
</gene>
<dbReference type="EMBL" id="CP133622">
    <property type="protein sequence ID" value="WMV54705.1"/>
    <property type="molecule type" value="Genomic_DNA"/>
</dbReference>
<evidence type="ECO:0000313" key="1">
    <source>
        <dbReference type="EMBL" id="WMV54705.1"/>
    </source>
</evidence>
<evidence type="ECO:0000313" key="2">
    <source>
        <dbReference type="Proteomes" id="UP001234989"/>
    </source>
</evidence>
<protein>
    <submittedName>
        <fullName evidence="1">Uncharacterized protein</fullName>
    </submittedName>
</protein>
<sequence length="39" mass="4561">MLVSRLSLEVALLLEKFPHGMCLLMIMKAYLRFLMTAIY</sequence>